<accession>A0A699TSM1</accession>
<organism evidence="1">
    <name type="scientific">Tanacetum cinerariifolium</name>
    <name type="common">Dalmatian daisy</name>
    <name type="synonym">Chrysanthemum cinerariifolium</name>
    <dbReference type="NCBI Taxonomy" id="118510"/>
    <lineage>
        <taxon>Eukaryota</taxon>
        <taxon>Viridiplantae</taxon>
        <taxon>Streptophyta</taxon>
        <taxon>Embryophyta</taxon>
        <taxon>Tracheophyta</taxon>
        <taxon>Spermatophyta</taxon>
        <taxon>Magnoliopsida</taxon>
        <taxon>eudicotyledons</taxon>
        <taxon>Gunneridae</taxon>
        <taxon>Pentapetalae</taxon>
        <taxon>asterids</taxon>
        <taxon>campanulids</taxon>
        <taxon>Asterales</taxon>
        <taxon>Asteraceae</taxon>
        <taxon>Asteroideae</taxon>
        <taxon>Anthemideae</taxon>
        <taxon>Anthemidinae</taxon>
        <taxon>Tanacetum</taxon>
    </lineage>
</organism>
<reference evidence="1" key="1">
    <citation type="journal article" date="2019" name="Sci. Rep.">
        <title>Draft genome of Tanacetum cinerariifolium, the natural source of mosquito coil.</title>
        <authorList>
            <person name="Yamashiro T."/>
            <person name="Shiraishi A."/>
            <person name="Satake H."/>
            <person name="Nakayama K."/>
        </authorList>
    </citation>
    <scope>NUCLEOTIDE SEQUENCE</scope>
</reference>
<comment type="caution">
    <text evidence="1">The sequence shown here is derived from an EMBL/GenBank/DDBJ whole genome shotgun (WGS) entry which is preliminary data.</text>
</comment>
<dbReference type="EMBL" id="BKCJ011268037">
    <property type="protein sequence ID" value="GFD12790.1"/>
    <property type="molecule type" value="Genomic_DNA"/>
</dbReference>
<proteinExistence type="predicted"/>
<feature type="non-terminal residue" evidence="1">
    <location>
        <position position="40"/>
    </location>
</feature>
<sequence length="40" mass="4377">MRRIGKGFSVVETPLFESMLAVRDVAEEAEVQVPAQGDDV</sequence>
<protein>
    <submittedName>
        <fullName evidence="1">Uncharacterized protein</fullName>
    </submittedName>
</protein>
<gene>
    <name evidence="1" type="ORF">Tci_884759</name>
</gene>
<name>A0A699TSM1_TANCI</name>
<evidence type="ECO:0000313" key="1">
    <source>
        <dbReference type="EMBL" id="GFD12790.1"/>
    </source>
</evidence>
<dbReference type="AlphaFoldDB" id="A0A699TSM1"/>